<sequence>MRTPKLYLALVTTMCLCLAVGCNSGDSESTQVTPTPSGGEPADVSTRQVDFAAKAVDSSVAAVPNEVFRALGPEDVSGASAAELPDILAGAGLPEDGVVYEGDGITVTIEGFSTDPPGLFLGFVFDEFTPVEGGEETLSGRFTLLLCLDMAIPDSKVKLILNTEEGAPLVVSGGELDGMTLGFEDFAFYFSLGQGSLEPVGVEGTLLVNGTPVDLDMFEEQLLAQQGAVAFAALVLGSSVNGTTLTGLPDLLDGLTPDFELPGLPEDGVIYEGEGITITFDGISTTPPGLLLGFAFDAFAPVEGMEETVSGNLTLLVCVEIGAMDPKIKMILNTEEGDPLVISGGQLDGTTLAFEDFTFFFSLGEGAIAPVGVEGTLLVNGIPIDLDGLGDLLGG</sequence>
<accession>A0A4U8YU95</accession>
<dbReference type="PROSITE" id="PS51257">
    <property type="entry name" value="PROKAR_LIPOPROTEIN"/>
    <property type="match status" value="1"/>
</dbReference>
<keyword evidence="1" id="KW-0732">Signal</keyword>
<dbReference type="AlphaFoldDB" id="A0A4U8YU95"/>
<evidence type="ECO:0000313" key="2">
    <source>
        <dbReference type="EMBL" id="VFQ47147.1"/>
    </source>
</evidence>
<gene>
    <name evidence="2" type="ORF">MSL71_48330</name>
</gene>
<organism evidence="2 3">
    <name type="scientific">Desulfoluna butyratoxydans</name>
    <dbReference type="NCBI Taxonomy" id="231438"/>
    <lineage>
        <taxon>Bacteria</taxon>
        <taxon>Pseudomonadati</taxon>
        <taxon>Thermodesulfobacteriota</taxon>
        <taxon>Desulfobacteria</taxon>
        <taxon>Desulfobacterales</taxon>
        <taxon>Desulfolunaceae</taxon>
        <taxon>Desulfoluna</taxon>
    </lineage>
</organism>
<evidence type="ECO:0008006" key="4">
    <source>
        <dbReference type="Google" id="ProtNLM"/>
    </source>
</evidence>
<dbReference type="RefSeq" id="WP_180146398.1">
    <property type="nucleotide sequence ID" value="NZ_CAADHO010000014.1"/>
</dbReference>
<feature type="chain" id="PRO_5020867288" description="Lipoprotein" evidence="1">
    <location>
        <begin position="25"/>
        <end position="395"/>
    </location>
</feature>
<dbReference type="EMBL" id="CAADHO010000014">
    <property type="protein sequence ID" value="VFQ47147.1"/>
    <property type="molecule type" value="Genomic_DNA"/>
</dbReference>
<proteinExistence type="predicted"/>
<feature type="signal peptide" evidence="1">
    <location>
        <begin position="1"/>
        <end position="24"/>
    </location>
</feature>
<name>A0A4U8YU95_9BACT</name>
<protein>
    <recommendedName>
        <fullName evidence="4">Lipoprotein</fullName>
    </recommendedName>
</protein>
<evidence type="ECO:0000313" key="3">
    <source>
        <dbReference type="Proteomes" id="UP000507962"/>
    </source>
</evidence>
<evidence type="ECO:0000256" key="1">
    <source>
        <dbReference type="SAM" id="SignalP"/>
    </source>
</evidence>
<dbReference type="Proteomes" id="UP000507962">
    <property type="component" value="Unassembled WGS sequence"/>
</dbReference>
<keyword evidence="3" id="KW-1185">Reference proteome</keyword>
<reference evidence="2 3" key="1">
    <citation type="submission" date="2019-03" db="EMBL/GenBank/DDBJ databases">
        <authorList>
            <person name="Nijsse B."/>
        </authorList>
    </citation>
    <scope>NUCLEOTIDE SEQUENCE [LARGE SCALE GENOMIC DNA]</scope>
    <source>
        <strain evidence="2">Desulfoluna butyratoxydans MSL71</strain>
    </source>
</reference>